<proteinExistence type="predicted"/>
<comment type="caution">
    <text evidence="2">The sequence shown here is derived from an EMBL/GenBank/DDBJ whole genome shotgun (WGS) entry which is preliminary data.</text>
</comment>
<dbReference type="EMBL" id="JAKJXO020000011">
    <property type="protein sequence ID" value="KAL1598760.1"/>
    <property type="molecule type" value="Genomic_DNA"/>
</dbReference>
<name>A0ABR3R2U4_9PLEO</name>
<organism evidence="2 3">
    <name type="scientific">Paraconiothyrium brasiliense</name>
    <dbReference type="NCBI Taxonomy" id="300254"/>
    <lineage>
        <taxon>Eukaryota</taxon>
        <taxon>Fungi</taxon>
        <taxon>Dikarya</taxon>
        <taxon>Ascomycota</taxon>
        <taxon>Pezizomycotina</taxon>
        <taxon>Dothideomycetes</taxon>
        <taxon>Pleosporomycetidae</taxon>
        <taxon>Pleosporales</taxon>
        <taxon>Massarineae</taxon>
        <taxon>Didymosphaeriaceae</taxon>
        <taxon>Paraconiothyrium</taxon>
    </lineage>
</organism>
<accession>A0ABR3R2U4</accession>
<keyword evidence="3" id="KW-1185">Reference proteome</keyword>
<evidence type="ECO:0000256" key="1">
    <source>
        <dbReference type="SAM" id="MobiDB-lite"/>
    </source>
</evidence>
<evidence type="ECO:0000313" key="3">
    <source>
        <dbReference type="Proteomes" id="UP001521785"/>
    </source>
</evidence>
<evidence type="ECO:0000313" key="2">
    <source>
        <dbReference type="EMBL" id="KAL1598760.1"/>
    </source>
</evidence>
<sequence length="68" mass="7291">MSRDSTSAAAAAVNIKHEAAPQQPPRPQLSQQSSSASYSSDFSPSHRLRRQDEDNGMVVDALLGGHKD</sequence>
<reference evidence="2 3" key="1">
    <citation type="submission" date="2024-02" db="EMBL/GenBank/DDBJ databases">
        <title>De novo assembly and annotation of 12 fungi associated with fruit tree decline syndrome in Ontario, Canada.</title>
        <authorList>
            <person name="Sulman M."/>
            <person name="Ellouze W."/>
            <person name="Ilyukhin E."/>
        </authorList>
    </citation>
    <scope>NUCLEOTIDE SEQUENCE [LARGE SCALE GENOMIC DNA]</scope>
    <source>
        <strain evidence="2 3">M42-189</strain>
    </source>
</reference>
<feature type="compositionally biased region" description="Low complexity" evidence="1">
    <location>
        <begin position="28"/>
        <end position="45"/>
    </location>
</feature>
<feature type="region of interest" description="Disordered" evidence="1">
    <location>
        <begin position="1"/>
        <end position="68"/>
    </location>
</feature>
<gene>
    <name evidence="2" type="ORF">SLS60_007902</name>
</gene>
<protein>
    <submittedName>
        <fullName evidence="2">Uncharacterized protein</fullName>
    </submittedName>
</protein>
<dbReference type="Proteomes" id="UP001521785">
    <property type="component" value="Unassembled WGS sequence"/>
</dbReference>